<proteinExistence type="predicted"/>
<protein>
    <recommendedName>
        <fullName evidence="2">HTH merR-type domain-containing protein</fullName>
    </recommendedName>
</protein>
<dbReference type="Pfam" id="PF13411">
    <property type="entry name" value="MerR_1"/>
    <property type="match status" value="1"/>
</dbReference>
<dbReference type="PANTHER" id="PTHR30204">
    <property type="entry name" value="REDOX-CYCLING DRUG-SENSING TRANSCRIPTIONAL ACTIVATOR SOXR"/>
    <property type="match status" value="1"/>
</dbReference>
<dbReference type="GO" id="GO:0003700">
    <property type="term" value="F:DNA-binding transcription factor activity"/>
    <property type="evidence" value="ECO:0007669"/>
    <property type="project" value="InterPro"/>
</dbReference>
<dbReference type="GO" id="GO:0003677">
    <property type="term" value="F:DNA binding"/>
    <property type="evidence" value="ECO:0007669"/>
    <property type="project" value="UniProtKB-KW"/>
</dbReference>
<organism evidence="3 4">
    <name type="scientific">Nakamurella endophytica</name>
    <dbReference type="NCBI Taxonomy" id="1748367"/>
    <lineage>
        <taxon>Bacteria</taxon>
        <taxon>Bacillati</taxon>
        <taxon>Actinomycetota</taxon>
        <taxon>Actinomycetes</taxon>
        <taxon>Nakamurellales</taxon>
        <taxon>Nakamurellaceae</taxon>
        <taxon>Nakamurella</taxon>
    </lineage>
</organism>
<dbReference type="SMART" id="SM00422">
    <property type="entry name" value="HTH_MERR"/>
    <property type="match status" value="1"/>
</dbReference>
<keyword evidence="1" id="KW-0238">DNA-binding</keyword>
<dbReference type="EMBL" id="BMNA01000007">
    <property type="protein sequence ID" value="GGM09839.1"/>
    <property type="molecule type" value="Genomic_DNA"/>
</dbReference>
<dbReference type="CDD" id="cd00592">
    <property type="entry name" value="HTH_MerR-like"/>
    <property type="match status" value="1"/>
</dbReference>
<sequence>MRTLDLRVGSKVYRRRVPALRISDAAARSGVPATTLRYYEDVGLLRPGRTPAGYRIYDERAVEQIRFIAAARRLRLPLEAIAELTQMWQSRPCRSVKQRLRPLIDQQLERLERDRAAVAEIDARLRSALHRLDTLPDRDTACAPTCAFLTEPAPEPGPEPEIACSLTPTDHRDRLEHWTTTLADVPWTATPTGAVLQVPADRTAALASLIVAEQQCCPFLSFRLTFTGPTTQLEITAPEHARTAVLDLVVGARTQTSQ</sequence>
<accession>A0A917WK40</accession>
<dbReference type="Proteomes" id="UP000655208">
    <property type="component" value="Unassembled WGS sequence"/>
</dbReference>
<name>A0A917WK40_9ACTN</name>
<gene>
    <name evidence="3" type="ORF">GCM10011594_32180</name>
</gene>
<dbReference type="AlphaFoldDB" id="A0A917WK40"/>
<evidence type="ECO:0000256" key="1">
    <source>
        <dbReference type="ARBA" id="ARBA00023125"/>
    </source>
</evidence>
<dbReference type="PROSITE" id="PS50937">
    <property type="entry name" value="HTH_MERR_2"/>
    <property type="match status" value="1"/>
</dbReference>
<evidence type="ECO:0000313" key="3">
    <source>
        <dbReference type="EMBL" id="GGM09839.1"/>
    </source>
</evidence>
<reference evidence="3" key="2">
    <citation type="submission" date="2020-09" db="EMBL/GenBank/DDBJ databases">
        <authorList>
            <person name="Sun Q."/>
            <person name="Zhou Y."/>
        </authorList>
    </citation>
    <scope>NUCLEOTIDE SEQUENCE</scope>
    <source>
        <strain evidence="3">CGMCC 4.7308</strain>
    </source>
</reference>
<dbReference type="PRINTS" id="PR00040">
    <property type="entry name" value="HTHMERR"/>
</dbReference>
<dbReference type="InterPro" id="IPR009061">
    <property type="entry name" value="DNA-bd_dom_put_sf"/>
</dbReference>
<dbReference type="InterPro" id="IPR047057">
    <property type="entry name" value="MerR_fam"/>
</dbReference>
<reference evidence="3" key="1">
    <citation type="journal article" date="2014" name="Int. J. Syst. Evol. Microbiol.">
        <title>Complete genome sequence of Corynebacterium casei LMG S-19264T (=DSM 44701T), isolated from a smear-ripened cheese.</title>
        <authorList>
            <consortium name="US DOE Joint Genome Institute (JGI-PGF)"/>
            <person name="Walter F."/>
            <person name="Albersmeier A."/>
            <person name="Kalinowski J."/>
            <person name="Ruckert C."/>
        </authorList>
    </citation>
    <scope>NUCLEOTIDE SEQUENCE</scope>
    <source>
        <strain evidence="3">CGMCC 4.7308</strain>
    </source>
</reference>
<dbReference type="SUPFAM" id="SSF46955">
    <property type="entry name" value="Putative DNA-binding domain"/>
    <property type="match status" value="1"/>
</dbReference>
<dbReference type="PANTHER" id="PTHR30204:SF97">
    <property type="entry name" value="MERR FAMILY REGULATORY PROTEIN"/>
    <property type="match status" value="1"/>
</dbReference>
<evidence type="ECO:0000259" key="2">
    <source>
        <dbReference type="PROSITE" id="PS50937"/>
    </source>
</evidence>
<dbReference type="Gene3D" id="1.10.1660.10">
    <property type="match status" value="1"/>
</dbReference>
<evidence type="ECO:0000313" key="4">
    <source>
        <dbReference type="Proteomes" id="UP000655208"/>
    </source>
</evidence>
<comment type="caution">
    <text evidence="3">The sequence shown here is derived from an EMBL/GenBank/DDBJ whole genome shotgun (WGS) entry which is preliminary data.</text>
</comment>
<keyword evidence="4" id="KW-1185">Reference proteome</keyword>
<feature type="domain" description="HTH merR-type" evidence="2">
    <location>
        <begin position="19"/>
        <end position="87"/>
    </location>
</feature>
<dbReference type="InterPro" id="IPR000551">
    <property type="entry name" value="MerR-type_HTH_dom"/>
</dbReference>